<protein>
    <submittedName>
        <fullName evidence="1">Uncharacterized protein</fullName>
    </submittedName>
</protein>
<dbReference type="EMBL" id="RSCL01000034">
    <property type="protein sequence ID" value="RUS96999.1"/>
    <property type="molecule type" value="Genomic_DNA"/>
</dbReference>
<dbReference type="OrthoDB" id="5185189at2"/>
<gene>
    <name evidence="1" type="ORF">DSM106972_085490</name>
</gene>
<reference evidence="1" key="2">
    <citation type="journal article" date="2019" name="Genome Biol. Evol.">
        <title>Day and night: Metabolic profiles and evolutionary relationships of six axenic non-marine cyanobacteria.</title>
        <authorList>
            <person name="Will S.E."/>
            <person name="Henke P."/>
            <person name="Boedeker C."/>
            <person name="Huang S."/>
            <person name="Brinkmann H."/>
            <person name="Rohde M."/>
            <person name="Jarek M."/>
            <person name="Friedl T."/>
            <person name="Seufert S."/>
            <person name="Schumacher M."/>
            <person name="Overmann J."/>
            <person name="Neumann-Schaal M."/>
            <person name="Petersen J."/>
        </authorList>
    </citation>
    <scope>NUCLEOTIDE SEQUENCE [LARGE SCALE GENOMIC DNA]</scope>
    <source>
        <strain evidence="1">PCC 7102</strain>
    </source>
</reference>
<sequence length="169" mass="19014">MIETQVKDIIKPSDLNQLLQIMNGLIGETCWKANLSYGDELTLHIGEKIPYLQKSMAGKEKGAWILGTRATQWQLNCLDKVVVSSDDDPEGIKNKINIIKDNTITNVKISYPNLILTVSFGNKCDLILFPDKEDTDLPYWEVFTPDQMVIKVGPSIIWSIKSSKTKITS</sequence>
<evidence type="ECO:0000313" key="2">
    <source>
        <dbReference type="Proteomes" id="UP000271624"/>
    </source>
</evidence>
<reference evidence="1" key="1">
    <citation type="submission" date="2018-12" db="EMBL/GenBank/DDBJ databases">
        <authorList>
            <person name="Will S."/>
            <person name="Neumann-Schaal M."/>
            <person name="Henke P."/>
        </authorList>
    </citation>
    <scope>NUCLEOTIDE SEQUENCE</scope>
    <source>
        <strain evidence="1">PCC 7102</strain>
    </source>
</reference>
<accession>A0A3S1BYI5</accession>
<comment type="caution">
    <text evidence="1">The sequence shown here is derived from an EMBL/GenBank/DDBJ whole genome shotgun (WGS) entry which is preliminary data.</text>
</comment>
<dbReference type="Proteomes" id="UP000271624">
    <property type="component" value="Unassembled WGS sequence"/>
</dbReference>
<name>A0A3S1BYI5_9CYAN</name>
<keyword evidence="2" id="KW-1185">Reference proteome</keyword>
<dbReference type="RefSeq" id="WP_127086568.1">
    <property type="nucleotide sequence ID" value="NZ_RSCL01000034.1"/>
</dbReference>
<dbReference type="AlphaFoldDB" id="A0A3S1BYI5"/>
<organism evidence="1 2">
    <name type="scientific">Dulcicalothrix desertica PCC 7102</name>
    <dbReference type="NCBI Taxonomy" id="232991"/>
    <lineage>
        <taxon>Bacteria</taxon>
        <taxon>Bacillati</taxon>
        <taxon>Cyanobacteriota</taxon>
        <taxon>Cyanophyceae</taxon>
        <taxon>Nostocales</taxon>
        <taxon>Calotrichaceae</taxon>
        <taxon>Dulcicalothrix</taxon>
    </lineage>
</organism>
<evidence type="ECO:0000313" key="1">
    <source>
        <dbReference type="EMBL" id="RUS96999.1"/>
    </source>
</evidence>
<proteinExistence type="predicted"/>